<dbReference type="InterPro" id="IPR037165">
    <property type="entry name" value="AldOxase/xan_DH_Mopterin-bd_sf"/>
</dbReference>
<reference evidence="3 4" key="1">
    <citation type="submission" date="2020-07" db="EMBL/GenBank/DDBJ databases">
        <title>Genomic Encyclopedia of Type Strains, Phase IV (KMG-IV): sequencing the most valuable type-strain genomes for metagenomic binning, comparative biology and taxonomic classification.</title>
        <authorList>
            <person name="Goeker M."/>
        </authorList>
    </citation>
    <scope>NUCLEOTIDE SEQUENCE [LARGE SCALE GENOMIC DNA]</scope>
    <source>
        <strain evidence="3 4">DSM 29043</strain>
    </source>
</reference>
<gene>
    <name evidence="3" type="ORF">FHS75_001430</name>
</gene>
<evidence type="ECO:0000313" key="4">
    <source>
        <dbReference type="Proteomes" id="UP000522081"/>
    </source>
</evidence>
<name>A0A7Y9XUZ3_9SPHN</name>
<dbReference type="Gene3D" id="3.30.365.10">
    <property type="entry name" value="Aldehyde oxidase/xanthine dehydrogenase, molybdopterin binding domain"/>
    <property type="match status" value="3"/>
</dbReference>
<dbReference type="SUPFAM" id="SSF56003">
    <property type="entry name" value="Molybdenum cofactor-binding domain"/>
    <property type="match status" value="2"/>
</dbReference>
<comment type="caution">
    <text evidence="3">The sequence shown here is derived from an EMBL/GenBank/DDBJ whole genome shotgun (WGS) entry which is preliminary data.</text>
</comment>
<dbReference type="EC" id="1.3.99.16" evidence="3"/>
<feature type="region of interest" description="Disordered" evidence="1">
    <location>
        <begin position="206"/>
        <end position="225"/>
    </location>
</feature>
<sequence>MHVSRRGLLIGGAAAGGLAVAWLLRPRDWPLPLDPGRNELAFGAWLKVAIDGVVTVAVPQLEMGQGITTLIPQVVAHEMGADWRQIAVEPAPVSAHYANTELAARWSEMWMPFLPSLAGEADDVLTRRWAEGARFMATADGTSLAAFEQPAREAAAGARAMLAMAAAERWDVPWEECRAENGFIVHENQRLSFGALAPGAASFDPPDPAPLLPVAPGEGAEEPAEGAPLRFPRVDLPSKVDGSFQFAGDVRLPGMVYAAIRHGPAGRARLAGFEASRAAGTRGLLKLVKGTDWLAAVATSWWAADQALARIAPEFTVSNAADSAEIEEALEKALRFGPAEWSHERGDPGAVLADEFDVAERYFAAPALHATLETASAAARFEDGRLELWIATQAPERARAAAAGALGIGVRDVVLYPMPAGGSYDRRLEHDHAIEVALIAREAGRPVQLTWSRWQEHVRGWPRTPVSAVMAARTTASGDVTGWKARLAMPATAREFGHRLFDGATASAAIADSAGKGDALAMEGAIPPYAIEHMAIEHVPATISLPTSRLRGNAHGYTAFFTETFVDELAHRAAREPLSYRMALLSDDLRLAECLQRVAGLANWGGGVDNSGQGIACHRIGEGRIAAVATARRDQSGVRVDSISAVADIGRIVNRDIARQQIEGGIVFGLGLALGCSTTWERGIPATGRLAALNLPVLADCPRIDVAFVGSGAAPADPGELGVAIAAPALANALFSATGLRFRRLPLLSEEL</sequence>
<evidence type="ECO:0000313" key="3">
    <source>
        <dbReference type="EMBL" id="NYH95111.1"/>
    </source>
</evidence>
<proteinExistence type="predicted"/>
<evidence type="ECO:0000259" key="2">
    <source>
        <dbReference type="SMART" id="SM01008"/>
    </source>
</evidence>
<dbReference type="PIRSF" id="PIRSF036389">
    <property type="entry name" value="IOR_B"/>
    <property type="match status" value="1"/>
</dbReference>
<keyword evidence="4" id="KW-1185">Reference proteome</keyword>
<dbReference type="InterPro" id="IPR008274">
    <property type="entry name" value="AldOxase/xan_DH_MoCoBD1"/>
</dbReference>
<feature type="domain" description="Aldehyde oxidase/xanthine dehydrogenase a/b hammerhead" evidence="2">
    <location>
        <begin position="241"/>
        <end position="319"/>
    </location>
</feature>
<keyword evidence="3" id="KW-0560">Oxidoreductase</keyword>
<dbReference type="InterPro" id="IPR046867">
    <property type="entry name" value="AldOxase/xan_DH_MoCoBD2"/>
</dbReference>
<evidence type="ECO:0000256" key="1">
    <source>
        <dbReference type="SAM" id="MobiDB-lite"/>
    </source>
</evidence>
<dbReference type="Proteomes" id="UP000522081">
    <property type="component" value="Unassembled WGS sequence"/>
</dbReference>
<dbReference type="InterPro" id="IPR052516">
    <property type="entry name" value="N-heterocyclic_Hydroxylase"/>
</dbReference>
<dbReference type="AlphaFoldDB" id="A0A7Y9XUZ3"/>
<dbReference type="InterPro" id="IPR012368">
    <property type="entry name" value="OxRdtase_Mopterin-bd_su_IorB"/>
</dbReference>
<dbReference type="InterPro" id="IPR000674">
    <property type="entry name" value="Ald_Oxase/Xan_DH_a/b"/>
</dbReference>
<organism evidence="3 4">
    <name type="scientific">Novosphingobium marinum</name>
    <dbReference type="NCBI Taxonomy" id="1514948"/>
    <lineage>
        <taxon>Bacteria</taxon>
        <taxon>Pseudomonadati</taxon>
        <taxon>Pseudomonadota</taxon>
        <taxon>Alphaproteobacteria</taxon>
        <taxon>Sphingomonadales</taxon>
        <taxon>Sphingomonadaceae</taxon>
        <taxon>Novosphingobium</taxon>
    </lineage>
</organism>
<dbReference type="SMART" id="SM01008">
    <property type="entry name" value="Ald_Xan_dh_C"/>
    <property type="match status" value="1"/>
</dbReference>
<dbReference type="Pfam" id="PF02738">
    <property type="entry name" value="MoCoBD_1"/>
    <property type="match status" value="1"/>
</dbReference>
<dbReference type="PANTHER" id="PTHR47495">
    <property type="entry name" value="ALDEHYDE DEHYDROGENASE"/>
    <property type="match status" value="1"/>
</dbReference>
<dbReference type="RefSeq" id="WP_179406990.1">
    <property type="nucleotide sequence ID" value="NZ_BMGF01000002.1"/>
</dbReference>
<dbReference type="EMBL" id="JACBZF010000002">
    <property type="protein sequence ID" value="NYH95111.1"/>
    <property type="molecule type" value="Genomic_DNA"/>
</dbReference>
<dbReference type="Pfam" id="PF20256">
    <property type="entry name" value="MoCoBD_2"/>
    <property type="match status" value="2"/>
</dbReference>
<dbReference type="GO" id="GO:0047121">
    <property type="term" value="F:isoquinoline 1-oxidoreductase activity"/>
    <property type="evidence" value="ECO:0007669"/>
    <property type="project" value="UniProtKB-EC"/>
</dbReference>
<dbReference type="Gene3D" id="3.90.1170.50">
    <property type="entry name" value="Aldehyde oxidase/xanthine dehydrogenase, a/b hammerhead"/>
    <property type="match status" value="1"/>
</dbReference>
<dbReference type="PANTHER" id="PTHR47495:SF1">
    <property type="entry name" value="BLL3820 PROTEIN"/>
    <property type="match status" value="1"/>
</dbReference>
<protein>
    <submittedName>
        <fullName evidence="3">Isoquinoline 1-oxidoreductase beta subunit</fullName>
        <ecNumber evidence="3">1.3.99.16</ecNumber>
    </submittedName>
</protein>
<accession>A0A7Y9XUZ3</accession>